<gene>
    <name evidence="3" type="ORF">CFX0092_A1029</name>
</gene>
<dbReference type="EMBL" id="LN890655">
    <property type="protein sequence ID" value="CUS02907.2"/>
    <property type="molecule type" value="Genomic_DNA"/>
</dbReference>
<keyword evidence="1" id="KW-0560">Oxidoreductase</keyword>
<name>A0A170PF17_9CHLR</name>
<sequence>MKKMTRAECLAFMVAQPRTGKIATVRPDGRPHVAPIWFALDGEQLLFTTWHTTAKAANLRHNPQLSLCVDDQTPPFAFVKYDGVAAFSDDLDALRHWARIIAGRYMGAAQAEAFGNRNAVAGELLVRVSPTAIIGETDIAGW</sequence>
<proteinExistence type="predicted"/>
<evidence type="ECO:0000313" key="3">
    <source>
        <dbReference type="EMBL" id="CUS02907.2"/>
    </source>
</evidence>
<dbReference type="InterPro" id="IPR052019">
    <property type="entry name" value="F420H2_bilvrd_red/Heme_oxyg"/>
</dbReference>
<dbReference type="Pfam" id="PF01243">
    <property type="entry name" value="PNPOx_N"/>
    <property type="match status" value="1"/>
</dbReference>
<feature type="domain" description="Pyridoxamine 5'-phosphate oxidase N-terminal" evidence="2">
    <location>
        <begin position="10"/>
        <end position="120"/>
    </location>
</feature>
<evidence type="ECO:0000259" key="2">
    <source>
        <dbReference type="Pfam" id="PF01243"/>
    </source>
</evidence>
<dbReference type="GO" id="GO:0016627">
    <property type="term" value="F:oxidoreductase activity, acting on the CH-CH group of donors"/>
    <property type="evidence" value="ECO:0007669"/>
    <property type="project" value="TreeGrafter"/>
</dbReference>
<dbReference type="OrthoDB" id="159383at2"/>
<dbReference type="GO" id="GO:0005829">
    <property type="term" value="C:cytosol"/>
    <property type="evidence" value="ECO:0007669"/>
    <property type="project" value="TreeGrafter"/>
</dbReference>
<protein>
    <submittedName>
        <fullName evidence="3">F420-dependent enzyme</fullName>
    </submittedName>
</protein>
<dbReference type="PANTHER" id="PTHR35176">
    <property type="entry name" value="HEME OXYGENASE HI_0854-RELATED"/>
    <property type="match status" value="1"/>
</dbReference>
<dbReference type="RefSeq" id="WP_095042472.1">
    <property type="nucleotide sequence ID" value="NZ_LN890655.1"/>
</dbReference>
<dbReference type="KEGG" id="pbf:CFX0092_A1029"/>
<dbReference type="PANTHER" id="PTHR35176:SF1">
    <property type="entry name" value="F420H(2)-DEPENDENT BILIVERDIN REDUCTASE"/>
    <property type="match status" value="1"/>
</dbReference>
<dbReference type="Gene3D" id="2.30.110.10">
    <property type="entry name" value="Electron Transport, Fmn-binding Protein, Chain A"/>
    <property type="match status" value="1"/>
</dbReference>
<dbReference type="InterPro" id="IPR019920">
    <property type="entry name" value="F420-binding_dom_put"/>
</dbReference>
<evidence type="ECO:0000256" key="1">
    <source>
        <dbReference type="ARBA" id="ARBA00023002"/>
    </source>
</evidence>
<dbReference type="GO" id="GO:0070967">
    <property type="term" value="F:coenzyme F420 binding"/>
    <property type="evidence" value="ECO:0007669"/>
    <property type="project" value="TreeGrafter"/>
</dbReference>
<dbReference type="SUPFAM" id="SSF50475">
    <property type="entry name" value="FMN-binding split barrel"/>
    <property type="match status" value="1"/>
</dbReference>
<dbReference type="InterPro" id="IPR012349">
    <property type="entry name" value="Split_barrel_FMN-bd"/>
</dbReference>
<dbReference type="NCBIfam" id="TIGR03618">
    <property type="entry name" value="Rv1155_F420"/>
    <property type="match status" value="1"/>
</dbReference>
<organism evidence="3 4">
    <name type="scientific">Candidatus Promineifilum breve</name>
    <dbReference type="NCBI Taxonomy" id="1806508"/>
    <lineage>
        <taxon>Bacteria</taxon>
        <taxon>Bacillati</taxon>
        <taxon>Chloroflexota</taxon>
        <taxon>Ardenticatenia</taxon>
        <taxon>Candidatus Promineifilales</taxon>
        <taxon>Candidatus Promineifilaceae</taxon>
        <taxon>Candidatus Promineifilum</taxon>
    </lineage>
</organism>
<accession>A0A170PF17</accession>
<dbReference type="Proteomes" id="UP000215027">
    <property type="component" value="Chromosome I"/>
</dbReference>
<evidence type="ECO:0000313" key="4">
    <source>
        <dbReference type="Proteomes" id="UP000215027"/>
    </source>
</evidence>
<dbReference type="AlphaFoldDB" id="A0A170PF17"/>
<keyword evidence="4" id="KW-1185">Reference proteome</keyword>
<dbReference type="InterPro" id="IPR011576">
    <property type="entry name" value="Pyridox_Oxase_N"/>
</dbReference>
<reference evidence="3" key="1">
    <citation type="submission" date="2016-01" db="EMBL/GenBank/DDBJ databases">
        <authorList>
            <person name="Mcilroy J.S."/>
            <person name="Karst M S."/>
            <person name="Albertsen M."/>
        </authorList>
    </citation>
    <scope>NUCLEOTIDE SEQUENCE</scope>
    <source>
        <strain evidence="3">Cfx-K</strain>
    </source>
</reference>